<evidence type="ECO:0000256" key="5">
    <source>
        <dbReference type="ARBA" id="ARBA00023136"/>
    </source>
</evidence>
<accession>A0AAN9U822</accession>
<feature type="transmembrane region" description="Helical" evidence="6">
    <location>
        <begin position="142"/>
        <end position="161"/>
    </location>
</feature>
<evidence type="ECO:0000256" key="2">
    <source>
        <dbReference type="ARBA" id="ARBA00022448"/>
    </source>
</evidence>
<feature type="transmembrane region" description="Helical" evidence="6">
    <location>
        <begin position="104"/>
        <end position="130"/>
    </location>
</feature>
<gene>
    <name evidence="7" type="ORF">SLS62_010737</name>
</gene>
<dbReference type="InterPro" id="IPR036259">
    <property type="entry name" value="MFS_trans_sf"/>
</dbReference>
<feature type="transmembrane region" description="Helical" evidence="6">
    <location>
        <begin position="265"/>
        <end position="285"/>
    </location>
</feature>
<feature type="transmembrane region" description="Helical" evidence="6">
    <location>
        <begin position="173"/>
        <end position="193"/>
    </location>
</feature>
<keyword evidence="3 6" id="KW-0812">Transmembrane</keyword>
<protein>
    <submittedName>
        <fullName evidence="7">Uncharacterized protein</fullName>
    </submittedName>
</protein>
<organism evidence="7 8">
    <name type="scientific">Diatrype stigma</name>
    <dbReference type="NCBI Taxonomy" id="117547"/>
    <lineage>
        <taxon>Eukaryota</taxon>
        <taxon>Fungi</taxon>
        <taxon>Dikarya</taxon>
        <taxon>Ascomycota</taxon>
        <taxon>Pezizomycotina</taxon>
        <taxon>Sordariomycetes</taxon>
        <taxon>Xylariomycetidae</taxon>
        <taxon>Xylariales</taxon>
        <taxon>Diatrypaceae</taxon>
        <taxon>Diatrype</taxon>
    </lineage>
</organism>
<dbReference type="Gene3D" id="1.20.1250.20">
    <property type="entry name" value="MFS general substrate transporter like domains"/>
    <property type="match status" value="2"/>
</dbReference>
<evidence type="ECO:0000256" key="4">
    <source>
        <dbReference type="ARBA" id="ARBA00022989"/>
    </source>
</evidence>
<feature type="transmembrane region" description="Helical" evidence="6">
    <location>
        <begin position="199"/>
        <end position="219"/>
    </location>
</feature>
<evidence type="ECO:0000256" key="6">
    <source>
        <dbReference type="SAM" id="Phobius"/>
    </source>
</evidence>
<dbReference type="GO" id="GO:0022857">
    <property type="term" value="F:transmembrane transporter activity"/>
    <property type="evidence" value="ECO:0007669"/>
    <property type="project" value="InterPro"/>
</dbReference>
<keyword evidence="2" id="KW-0813">Transport</keyword>
<dbReference type="PROSITE" id="PS51257">
    <property type="entry name" value="PROKAR_LIPOPROTEIN"/>
    <property type="match status" value="1"/>
</dbReference>
<dbReference type="EMBL" id="JAKJXP020000142">
    <property type="protein sequence ID" value="KAK7742429.1"/>
    <property type="molecule type" value="Genomic_DNA"/>
</dbReference>
<feature type="transmembrane region" description="Helical" evidence="6">
    <location>
        <begin position="36"/>
        <end position="57"/>
    </location>
</feature>
<keyword evidence="4 6" id="KW-1133">Transmembrane helix</keyword>
<evidence type="ECO:0000313" key="7">
    <source>
        <dbReference type="EMBL" id="KAK7742429.1"/>
    </source>
</evidence>
<proteinExistence type="predicted"/>
<comment type="subcellular location">
    <subcellularLocation>
        <location evidence="1">Membrane</location>
        <topology evidence="1">Multi-pass membrane protein</topology>
    </subcellularLocation>
</comment>
<dbReference type="Proteomes" id="UP001320420">
    <property type="component" value="Unassembled WGS sequence"/>
</dbReference>
<dbReference type="InterPro" id="IPR011701">
    <property type="entry name" value="MFS"/>
</dbReference>
<dbReference type="PANTHER" id="PTHR43791:SF39">
    <property type="entry name" value="TRANSPORTER LIZ1_SEO1, PUTATIVE (AFU_ORTHOLOGUE AFUA_3G00980)-RELATED"/>
    <property type="match status" value="1"/>
</dbReference>
<dbReference type="GO" id="GO:0016020">
    <property type="term" value="C:membrane"/>
    <property type="evidence" value="ECO:0007669"/>
    <property type="project" value="UniProtKB-SubCell"/>
</dbReference>
<dbReference type="AlphaFoldDB" id="A0AAN9U822"/>
<reference evidence="7 8" key="1">
    <citation type="submission" date="2024-02" db="EMBL/GenBank/DDBJ databases">
        <title>De novo assembly and annotation of 12 fungi associated with fruit tree decline syndrome in Ontario, Canada.</title>
        <authorList>
            <person name="Sulman M."/>
            <person name="Ellouze W."/>
            <person name="Ilyukhin E."/>
        </authorList>
    </citation>
    <scope>NUCLEOTIDE SEQUENCE [LARGE SCALE GENOMIC DNA]</scope>
    <source>
        <strain evidence="7 8">M11/M66-122</strain>
    </source>
</reference>
<dbReference type="Pfam" id="PF07690">
    <property type="entry name" value="MFS_1"/>
    <property type="match status" value="1"/>
</dbReference>
<dbReference type="FunFam" id="1.20.1250.20:FF:000386">
    <property type="entry name" value="MFS general substrate transporter"/>
    <property type="match status" value="1"/>
</dbReference>
<keyword evidence="8" id="KW-1185">Reference proteome</keyword>
<evidence type="ECO:0000256" key="3">
    <source>
        <dbReference type="ARBA" id="ARBA00022692"/>
    </source>
</evidence>
<dbReference type="PANTHER" id="PTHR43791">
    <property type="entry name" value="PERMEASE-RELATED"/>
    <property type="match status" value="1"/>
</dbReference>
<comment type="caution">
    <text evidence="7">The sequence shown here is derived from an EMBL/GenBank/DDBJ whole genome shotgun (WGS) entry which is preliminary data.</text>
</comment>
<keyword evidence="5 6" id="KW-0472">Membrane</keyword>
<evidence type="ECO:0000313" key="8">
    <source>
        <dbReference type="Proteomes" id="UP001320420"/>
    </source>
</evidence>
<sequence>MAKAEKAMGHLGSMLSGCLMAGVSNLEGVRGFRKWQWLFITNTVVSLPIALCGFLFMPDVPETTRAWYLTPAEIQLAQRRMALEGRAQRAPYTRAKFRKIFSSWHIYALVLLYVVFSNGGATQPAFALWLKQQGHAVREINLYPALAEVISIVTTLAYAWTSDGVFRGARWPAMVFSGGVKILAYGSLAAWAIPDGLKWASFMLAGFGGGVSGLIFAWAHEICSDDNEERAIVTGAMTEMSHVFQAWLPLLIWQQVEAPRYPKGYPTLVGIAVLLIATSFATRALHKRELRRKGPVTSGA</sequence>
<dbReference type="SUPFAM" id="SSF103473">
    <property type="entry name" value="MFS general substrate transporter"/>
    <property type="match status" value="1"/>
</dbReference>
<name>A0AAN9U822_9PEZI</name>
<evidence type="ECO:0000256" key="1">
    <source>
        <dbReference type="ARBA" id="ARBA00004141"/>
    </source>
</evidence>